<reference evidence="1 2" key="1">
    <citation type="submission" date="2018-06" db="EMBL/GenBank/DDBJ databases">
        <authorList>
            <consortium name="Pathogen Informatics"/>
            <person name="Doyle S."/>
        </authorList>
    </citation>
    <scope>NUCLEOTIDE SEQUENCE [LARGE SCALE GENOMIC DNA]</scope>
    <source>
        <strain evidence="1 2">NCTC10821</strain>
    </source>
</reference>
<dbReference type="SUPFAM" id="SSF52540">
    <property type="entry name" value="P-loop containing nucleoside triphosphate hydrolases"/>
    <property type="match status" value="1"/>
</dbReference>
<gene>
    <name evidence="1" type="ORF">NCTC10821_05049</name>
</gene>
<keyword evidence="2" id="KW-1185">Reference proteome</keyword>
<keyword evidence="1" id="KW-0418">Kinase</keyword>
<evidence type="ECO:0000313" key="1">
    <source>
        <dbReference type="EMBL" id="STZ61495.1"/>
    </source>
</evidence>
<dbReference type="Proteomes" id="UP000254978">
    <property type="component" value="Unassembled WGS sequence"/>
</dbReference>
<sequence>MPATLVVLRGNSGSGKTTVARLLQDRFGLVVVSQDVLRREVLGVSDGLGSPAVDLIAQTARFALDRGFSVVVEGILRSDIYAPMLAALAAEHRGHTHFFRFDLSFDETVRRHRTKDGTDFGEPELRRWWRGDDALPECDERVIGSEHTPQDVVGLIAATAGW</sequence>
<dbReference type="AlphaFoldDB" id="A0A378TNX5"/>
<dbReference type="OrthoDB" id="9807890at2"/>
<name>A0A378TNX5_9MYCO</name>
<protein>
    <submittedName>
        <fullName evidence="1">Predicted kinase</fullName>
    </submittedName>
</protein>
<proteinExistence type="predicted"/>
<dbReference type="Gene3D" id="3.40.50.300">
    <property type="entry name" value="P-loop containing nucleotide triphosphate hydrolases"/>
    <property type="match status" value="1"/>
</dbReference>
<dbReference type="EMBL" id="UGQT01000001">
    <property type="protein sequence ID" value="STZ61495.1"/>
    <property type="molecule type" value="Genomic_DNA"/>
</dbReference>
<dbReference type="GO" id="GO:0016301">
    <property type="term" value="F:kinase activity"/>
    <property type="evidence" value="ECO:0007669"/>
    <property type="project" value="UniProtKB-KW"/>
</dbReference>
<evidence type="ECO:0000313" key="2">
    <source>
        <dbReference type="Proteomes" id="UP000254978"/>
    </source>
</evidence>
<organism evidence="1 2">
    <name type="scientific">Mycolicibacterium tokaiense</name>
    <dbReference type="NCBI Taxonomy" id="39695"/>
    <lineage>
        <taxon>Bacteria</taxon>
        <taxon>Bacillati</taxon>
        <taxon>Actinomycetota</taxon>
        <taxon>Actinomycetes</taxon>
        <taxon>Mycobacteriales</taxon>
        <taxon>Mycobacteriaceae</taxon>
        <taxon>Mycolicibacterium</taxon>
    </lineage>
</organism>
<accession>A0A378TNX5</accession>
<dbReference type="Pfam" id="PF13671">
    <property type="entry name" value="AAA_33"/>
    <property type="match status" value="1"/>
</dbReference>
<dbReference type="InterPro" id="IPR027417">
    <property type="entry name" value="P-loop_NTPase"/>
</dbReference>
<keyword evidence="1" id="KW-0808">Transferase</keyword>
<dbReference type="RefSeq" id="WP_115280406.1">
    <property type="nucleotide sequence ID" value="NZ_AP022600.1"/>
</dbReference>